<dbReference type="InterPro" id="IPR009057">
    <property type="entry name" value="Homeodomain-like_sf"/>
</dbReference>
<name>A0A7G8Q3Q7_9GAMM</name>
<evidence type="ECO:0000256" key="3">
    <source>
        <dbReference type="ARBA" id="ARBA00023163"/>
    </source>
</evidence>
<dbReference type="PROSITE" id="PS50977">
    <property type="entry name" value="HTH_TETR_2"/>
    <property type="match status" value="1"/>
</dbReference>
<evidence type="ECO:0000313" key="6">
    <source>
        <dbReference type="EMBL" id="QNK01415.1"/>
    </source>
</evidence>
<protein>
    <submittedName>
        <fullName evidence="6">TetR/AcrR family transcriptional regulator</fullName>
    </submittedName>
</protein>
<dbReference type="Pfam" id="PF00440">
    <property type="entry name" value="TetR_N"/>
    <property type="match status" value="1"/>
</dbReference>
<gene>
    <name evidence="6" type="ORF">H8F01_20645</name>
</gene>
<keyword evidence="1" id="KW-0805">Transcription regulation</keyword>
<evidence type="ECO:0000256" key="1">
    <source>
        <dbReference type="ARBA" id="ARBA00023015"/>
    </source>
</evidence>
<dbReference type="InterPro" id="IPR036271">
    <property type="entry name" value="Tet_transcr_reg_TetR-rel_C_sf"/>
</dbReference>
<keyword evidence="2 4" id="KW-0238">DNA-binding</keyword>
<dbReference type="AlphaFoldDB" id="A0A7G8Q3Q7"/>
<feature type="domain" description="HTH tetR-type" evidence="5">
    <location>
        <begin position="6"/>
        <end position="66"/>
    </location>
</feature>
<feature type="DNA-binding region" description="H-T-H motif" evidence="4">
    <location>
        <begin position="29"/>
        <end position="48"/>
    </location>
</feature>
<dbReference type="KEGG" id="dtl:H8F01_20645"/>
<evidence type="ECO:0000256" key="2">
    <source>
        <dbReference type="ARBA" id="ARBA00023125"/>
    </source>
</evidence>
<evidence type="ECO:0000313" key="7">
    <source>
        <dbReference type="Proteomes" id="UP000515873"/>
    </source>
</evidence>
<proteinExistence type="predicted"/>
<keyword evidence="7" id="KW-1185">Reference proteome</keyword>
<evidence type="ECO:0000259" key="5">
    <source>
        <dbReference type="PROSITE" id="PS50977"/>
    </source>
</evidence>
<reference evidence="6 7" key="1">
    <citation type="submission" date="2020-08" db="EMBL/GenBank/DDBJ databases">
        <title>Dyella sp. G9 isolated from forest soil.</title>
        <authorList>
            <person name="Fu J."/>
            <person name="Qiu L."/>
        </authorList>
    </citation>
    <scope>NUCLEOTIDE SEQUENCE [LARGE SCALE GENOMIC DNA]</scope>
    <source>
        <strain evidence="6 7">G9</strain>
    </source>
</reference>
<dbReference type="Gene3D" id="1.10.10.60">
    <property type="entry name" value="Homeodomain-like"/>
    <property type="match status" value="1"/>
</dbReference>
<sequence length="193" mass="21043">MARPREFDRDAALEQARQVFWAKGYASTSTDDLVKAMDIGRQSLYNAFGDKWQLYVEALTDYQQRSTSGHVHRLQAPASAIKGIQQMLEGLVAEDDAERALGCMGVVSASEFGANEPVLSALRNKSATYLRGKLLKRVREGQVAGEIDSALDAGDVANHLLMSMTGIQLAARSGAGVAELRRLARFTVDRLKA</sequence>
<dbReference type="SUPFAM" id="SSF46689">
    <property type="entry name" value="Homeodomain-like"/>
    <property type="match status" value="1"/>
</dbReference>
<dbReference type="Gene3D" id="1.10.357.10">
    <property type="entry name" value="Tetracycline Repressor, domain 2"/>
    <property type="match status" value="1"/>
</dbReference>
<dbReference type="RefSeq" id="WP_187056877.1">
    <property type="nucleotide sequence ID" value="NZ_CP060412.1"/>
</dbReference>
<dbReference type="EMBL" id="CP060412">
    <property type="protein sequence ID" value="QNK01415.1"/>
    <property type="molecule type" value="Genomic_DNA"/>
</dbReference>
<evidence type="ECO:0000256" key="4">
    <source>
        <dbReference type="PROSITE-ProRule" id="PRU00335"/>
    </source>
</evidence>
<dbReference type="PANTHER" id="PTHR47506:SF1">
    <property type="entry name" value="HTH-TYPE TRANSCRIPTIONAL REGULATOR YJDC"/>
    <property type="match status" value="1"/>
</dbReference>
<dbReference type="PANTHER" id="PTHR47506">
    <property type="entry name" value="TRANSCRIPTIONAL REGULATORY PROTEIN"/>
    <property type="match status" value="1"/>
</dbReference>
<dbReference type="SUPFAM" id="SSF48498">
    <property type="entry name" value="Tetracyclin repressor-like, C-terminal domain"/>
    <property type="match status" value="1"/>
</dbReference>
<dbReference type="Proteomes" id="UP000515873">
    <property type="component" value="Chromosome"/>
</dbReference>
<keyword evidence="3" id="KW-0804">Transcription</keyword>
<accession>A0A7G8Q3Q7</accession>
<organism evidence="6 7">
    <name type="scientific">Dyella telluris</name>
    <dbReference type="NCBI Taxonomy" id="2763498"/>
    <lineage>
        <taxon>Bacteria</taxon>
        <taxon>Pseudomonadati</taxon>
        <taxon>Pseudomonadota</taxon>
        <taxon>Gammaproteobacteria</taxon>
        <taxon>Lysobacterales</taxon>
        <taxon>Rhodanobacteraceae</taxon>
        <taxon>Dyella</taxon>
    </lineage>
</organism>
<dbReference type="GO" id="GO:0003677">
    <property type="term" value="F:DNA binding"/>
    <property type="evidence" value="ECO:0007669"/>
    <property type="project" value="UniProtKB-UniRule"/>
</dbReference>
<dbReference type="InterPro" id="IPR001647">
    <property type="entry name" value="HTH_TetR"/>
</dbReference>